<comment type="caution">
    <text evidence="1">The sequence shown here is derived from an EMBL/GenBank/DDBJ whole genome shotgun (WGS) entry which is preliminary data.</text>
</comment>
<gene>
    <name evidence="1" type="ORF">A2172_03480</name>
</gene>
<dbReference type="STRING" id="1802593.A2172_03480"/>
<accession>A0A1G1W6G8</accession>
<dbReference type="EMBL" id="MHCP01000030">
    <property type="protein sequence ID" value="OGY22967.1"/>
    <property type="molecule type" value="Genomic_DNA"/>
</dbReference>
<sequence>MTTVIFTDEGTIDQSWLISIPVARTQGDALRGAVRCVEVFSINEVPPKKLDCGDTRFLRDGGVRSLSDGIILSAMFRDFLICPWLYNALKRRTDQGKRCIVAIREFWTDPRHIRIKVASVQDCALYVEEEAA</sequence>
<dbReference type="AlphaFoldDB" id="A0A1G1W6G8"/>
<dbReference type="Proteomes" id="UP000176631">
    <property type="component" value="Unassembled WGS sequence"/>
</dbReference>
<organism evidence="1 2">
    <name type="scientific">Candidatus Woykebacteria bacterium RBG_13_40_15</name>
    <dbReference type="NCBI Taxonomy" id="1802593"/>
    <lineage>
        <taxon>Bacteria</taxon>
        <taxon>Candidatus Woykeibacteriota</taxon>
    </lineage>
</organism>
<reference evidence="1 2" key="1">
    <citation type="journal article" date="2016" name="Nat. Commun.">
        <title>Thousands of microbial genomes shed light on interconnected biogeochemical processes in an aquifer system.</title>
        <authorList>
            <person name="Anantharaman K."/>
            <person name="Brown C.T."/>
            <person name="Hug L.A."/>
            <person name="Sharon I."/>
            <person name="Castelle C.J."/>
            <person name="Probst A.J."/>
            <person name="Thomas B.C."/>
            <person name="Singh A."/>
            <person name="Wilkins M.J."/>
            <person name="Karaoz U."/>
            <person name="Brodie E.L."/>
            <person name="Williams K.H."/>
            <person name="Hubbard S.S."/>
            <person name="Banfield J.F."/>
        </authorList>
    </citation>
    <scope>NUCLEOTIDE SEQUENCE [LARGE SCALE GENOMIC DNA]</scope>
</reference>
<protein>
    <submittedName>
        <fullName evidence="1">Uncharacterized protein</fullName>
    </submittedName>
</protein>
<proteinExistence type="predicted"/>
<evidence type="ECO:0000313" key="1">
    <source>
        <dbReference type="EMBL" id="OGY22967.1"/>
    </source>
</evidence>
<name>A0A1G1W6G8_9BACT</name>
<evidence type="ECO:0000313" key="2">
    <source>
        <dbReference type="Proteomes" id="UP000176631"/>
    </source>
</evidence>